<gene>
    <name evidence="12" type="ORF">ACFQ2J_03690</name>
</gene>
<keyword evidence="3" id="KW-0597">Phosphoprotein</keyword>
<proteinExistence type="predicted"/>
<feature type="domain" description="PAS" evidence="11">
    <location>
        <begin position="43"/>
        <end position="98"/>
    </location>
</feature>
<keyword evidence="7 12" id="KW-0067">ATP-binding</keyword>
<accession>A0ABW3KZD7</accession>
<keyword evidence="13" id="KW-1185">Reference proteome</keyword>
<evidence type="ECO:0000313" key="12">
    <source>
        <dbReference type="EMBL" id="MFD1018295.1"/>
    </source>
</evidence>
<dbReference type="Gene3D" id="3.30.565.10">
    <property type="entry name" value="Histidine kinase-like ATPase, C-terminal domain"/>
    <property type="match status" value="1"/>
</dbReference>
<evidence type="ECO:0000256" key="4">
    <source>
        <dbReference type="ARBA" id="ARBA00022679"/>
    </source>
</evidence>
<keyword evidence="6" id="KW-0418">Kinase</keyword>
<dbReference type="Gene3D" id="3.30.450.20">
    <property type="entry name" value="PAS domain"/>
    <property type="match status" value="1"/>
</dbReference>
<dbReference type="CDD" id="cd00082">
    <property type="entry name" value="HisKA"/>
    <property type="match status" value="1"/>
</dbReference>
<keyword evidence="5" id="KW-0547">Nucleotide-binding</keyword>
<dbReference type="InterPro" id="IPR003594">
    <property type="entry name" value="HATPase_dom"/>
</dbReference>
<dbReference type="InterPro" id="IPR036097">
    <property type="entry name" value="HisK_dim/P_sf"/>
</dbReference>
<dbReference type="EC" id="2.7.13.3" evidence="2"/>
<dbReference type="Proteomes" id="UP001596990">
    <property type="component" value="Unassembled WGS sequence"/>
</dbReference>
<comment type="catalytic activity">
    <reaction evidence="1">
        <text>ATP + protein L-histidine = ADP + protein N-phospho-L-histidine.</text>
        <dbReference type="EC" id="2.7.13.3"/>
    </reaction>
</comment>
<evidence type="ECO:0000256" key="5">
    <source>
        <dbReference type="ARBA" id="ARBA00022741"/>
    </source>
</evidence>
<dbReference type="SUPFAM" id="SSF55785">
    <property type="entry name" value="PYP-like sensor domain (PAS domain)"/>
    <property type="match status" value="1"/>
</dbReference>
<organism evidence="12 13">
    <name type="scientific">Thalassobacillus hwangdonensis</name>
    <dbReference type="NCBI Taxonomy" id="546108"/>
    <lineage>
        <taxon>Bacteria</taxon>
        <taxon>Bacillati</taxon>
        <taxon>Bacillota</taxon>
        <taxon>Bacilli</taxon>
        <taxon>Bacillales</taxon>
        <taxon>Bacillaceae</taxon>
        <taxon>Thalassobacillus</taxon>
    </lineage>
</organism>
<dbReference type="Gene3D" id="1.10.287.130">
    <property type="match status" value="1"/>
</dbReference>
<evidence type="ECO:0000256" key="6">
    <source>
        <dbReference type="ARBA" id="ARBA00022777"/>
    </source>
</evidence>
<sequence length="367" mass="41408">MDSYEMENTELNGDEHAVSFSGPLSGLPEESLSWFDRYGKDLIVVLDEEGVITHVSTSVLQLLDYHREEMVGTTITDHLHDKDYDRVVGLLEGAPQNDHSANIIVKDKHGHYKLLKTHFSKNSDSSKENILSISRFIMDQNEMELQIVRCEKMAIAGQLAASVAHEIRNPLTSIKGFLQLLQSGMNKSEEYYKIMEEELQKMENVTSELLYLSKPMAGDKANESLYEMVREVILLLNTYAAEKGIMIVPDVDRELQLNCNRSQFKQILINLVKNSIEAMEQPGDIRIHAKTDGDQIYLEVVDQGPGIPDHLIHKVSEPFYTTKKNGTGLGLMICKQLLEKHDGNLEISQNHGKGSTFRIVLPARANV</sequence>
<evidence type="ECO:0000256" key="3">
    <source>
        <dbReference type="ARBA" id="ARBA00022553"/>
    </source>
</evidence>
<dbReference type="InterPro" id="IPR004358">
    <property type="entry name" value="Sig_transdc_His_kin-like_C"/>
</dbReference>
<dbReference type="GO" id="GO:0005524">
    <property type="term" value="F:ATP binding"/>
    <property type="evidence" value="ECO:0007669"/>
    <property type="project" value="UniProtKB-KW"/>
</dbReference>
<dbReference type="SUPFAM" id="SSF55874">
    <property type="entry name" value="ATPase domain of HSP90 chaperone/DNA topoisomerase II/histidine kinase"/>
    <property type="match status" value="1"/>
</dbReference>
<dbReference type="InterPro" id="IPR013767">
    <property type="entry name" value="PAS_fold"/>
</dbReference>
<dbReference type="PROSITE" id="PS50112">
    <property type="entry name" value="PAS"/>
    <property type="match status" value="1"/>
</dbReference>
<comment type="caution">
    <text evidence="12">The sequence shown here is derived from an EMBL/GenBank/DDBJ whole genome shotgun (WGS) entry which is preliminary data.</text>
</comment>
<dbReference type="Pfam" id="PF02518">
    <property type="entry name" value="HATPase_c"/>
    <property type="match status" value="1"/>
</dbReference>
<dbReference type="InterPro" id="IPR005467">
    <property type="entry name" value="His_kinase_dom"/>
</dbReference>
<evidence type="ECO:0000259" key="10">
    <source>
        <dbReference type="PROSITE" id="PS50109"/>
    </source>
</evidence>
<feature type="region of interest" description="Disordered" evidence="9">
    <location>
        <begin position="1"/>
        <end position="22"/>
    </location>
</feature>
<dbReference type="Pfam" id="PF00989">
    <property type="entry name" value="PAS"/>
    <property type="match status" value="1"/>
</dbReference>
<dbReference type="PRINTS" id="PR00344">
    <property type="entry name" value="BCTRLSENSOR"/>
</dbReference>
<evidence type="ECO:0000259" key="11">
    <source>
        <dbReference type="PROSITE" id="PS50112"/>
    </source>
</evidence>
<evidence type="ECO:0000256" key="2">
    <source>
        <dbReference type="ARBA" id="ARBA00012438"/>
    </source>
</evidence>
<dbReference type="InterPro" id="IPR036890">
    <property type="entry name" value="HATPase_C_sf"/>
</dbReference>
<dbReference type="Pfam" id="PF00512">
    <property type="entry name" value="HisKA"/>
    <property type="match status" value="1"/>
</dbReference>
<dbReference type="RefSeq" id="WP_386056685.1">
    <property type="nucleotide sequence ID" value="NZ_JBHTKL010000001.1"/>
</dbReference>
<reference evidence="13" key="1">
    <citation type="journal article" date="2019" name="Int. J. Syst. Evol. Microbiol.">
        <title>The Global Catalogue of Microorganisms (GCM) 10K type strain sequencing project: providing services to taxonomists for standard genome sequencing and annotation.</title>
        <authorList>
            <consortium name="The Broad Institute Genomics Platform"/>
            <consortium name="The Broad Institute Genome Sequencing Center for Infectious Disease"/>
            <person name="Wu L."/>
            <person name="Ma J."/>
        </authorList>
    </citation>
    <scope>NUCLEOTIDE SEQUENCE [LARGE SCALE GENOMIC DNA]</scope>
    <source>
        <strain evidence="13">CCUG 56607</strain>
    </source>
</reference>
<dbReference type="CDD" id="cd00075">
    <property type="entry name" value="HATPase"/>
    <property type="match status" value="1"/>
</dbReference>
<dbReference type="CDD" id="cd00130">
    <property type="entry name" value="PAS"/>
    <property type="match status" value="1"/>
</dbReference>
<evidence type="ECO:0000256" key="1">
    <source>
        <dbReference type="ARBA" id="ARBA00000085"/>
    </source>
</evidence>
<dbReference type="PANTHER" id="PTHR43065">
    <property type="entry name" value="SENSOR HISTIDINE KINASE"/>
    <property type="match status" value="1"/>
</dbReference>
<evidence type="ECO:0000256" key="9">
    <source>
        <dbReference type="SAM" id="MobiDB-lite"/>
    </source>
</evidence>
<dbReference type="SMART" id="SM00387">
    <property type="entry name" value="HATPase_c"/>
    <property type="match status" value="1"/>
</dbReference>
<keyword evidence="4" id="KW-0808">Transferase</keyword>
<name>A0ABW3KZD7_9BACI</name>
<evidence type="ECO:0000313" key="13">
    <source>
        <dbReference type="Proteomes" id="UP001596990"/>
    </source>
</evidence>
<dbReference type="SMART" id="SM00388">
    <property type="entry name" value="HisKA"/>
    <property type="match status" value="1"/>
</dbReference>
<protein>
    <recommendedName>
        <fullName evidence="2">histidine kinase</fullName>
        <ecNumber evidence="2">2.7.13.3</ecNumber>
    </recommendedName>
</protein>
<keyword evidence="8" id="KW-0902">Two-component regulatory system</keyword>
<dbReference type="EMBL" id="JBHTKL010000001">
    <property type="protein sequence ID" value="MFD1018295.1"/>
    <property type="molecule type" value="Genomic_DNA"/>
</dbReference>
<dbReference type="InterPro" id="IPR003661">
    <property type="entry name" value="HisK_dim/P_dom"/>
</dbReference>
<dbReference type="SMART" id="SM00091">
    <property type="entry name" value="PAS"/>
    <property type="match status" value="1"/>
</dbReference>
<dbReference type="InterPro" id="IPR000014">
    <property type="entry name" value="PAS"/>
</dbReference>
<dbReference type="PANTHER" id="PTHR43065:SF10">
    <property type="entry name" value="PEROXIDE STRESS-ACTIVATED HISTIDINE KINASE MAK3"/>
    <property type="match status" value="1"/>
</dbReference>
<feature type="domain" description="Histidine kinase" evidence="10">
    <location>
        <begin position="162"/>
        <end position="365"/>
    </location>
</feature>
<dbReference type="NCBIfam" id="TIGR00229">
    <property type="entry name" value="sensory_box"/>
    <property type="match status" value="1"/>
</dbReference>
<evidence type="ECO:0000256" key="7">
    <source>
        <dbReference type="ARBA" id="ARBA00022840"/>
    </source>
</evidence>
<dbReference type="InterPro" id="IPR035965">
    <property type="entry name" value="PAS-like_dom_sf"/>
</dbReference>
<dbReference type="PROSITE" id="PS50109">
    <property type="entry name" value="HIS_KIN"/>
    <property type="match status" value="1"/>
</dbReference>
<evidence type="ECO:0000256" key="8">
    <source>
        <dbReference type="ARBA" id="ARBA00023012"/>
    </source>
</evidence>
<dbReference type="SUPFAM" id="SSF47384">
    <property type="entry name" value="Homodimeric domain of signal transducing histidine kinase"/>
    <property type="match status" value="1"/>
</dbReference>